<name>A0A1H6E0Y9_9ACTN</name>
<dbReference type="EMBL" id="FNVO01000028">
    <property type="protein sequence ID" value="SEG91029.1"/>
    <property type="molecule type" value="Genomic_DNA"/>
</dbReference>
<dbReference type="Proteomes" id="UP000236723">
    <property type="component" value="Unassembled WGS sequence"/>
</dbReference>
<reference evidence="2" key="1">
    <citation type="submission" date="2016-10" db="EMBL/GenBank/DDBJ databases">
        <authorList>
            <person name="Varghese N."/>
            <person name="Submissions S."/>
        </authorList>
    </citation>
    <scope>NUCLEOTIDE SEQUENCE [LARGE SCALE GENOMIC DNA]</scope>
    <source>
        <strain evidence="2">DSM 43163</strain>
    </source>
</reference>
<evidence type="ECO:0000313" key="1">
    <source>
        <dbReference type="EMBL" id="SEG91029.1"/>
    </source>
</evidence>
<dbReference type="AlphaFoldDB" id="A0A1H6E0Y9"/>
<organism evidence="1 2">
    <name type="scientific">Thermomonospora echinospora</name>
    <dbReference type="NCBI Taxonomy" id="1992"/>
    <lineage>
        <taxon>Bacteria</taxon>
        <taxon>Bacillati</taxon>
        <taxon>Actinomycetota</taxon>
        <taxon>Actinomycetes</taxon>
        <taxon>Streptosporangiales</taxon>
        <taxon>Thermomonosporaceae</taxon>
        <taxon>Thermomonospora</taxon>
    </lineage>
</organism>
<protein>
    <submittedName>
        <fullName evidence="1">Uncharacterized protein</fullName>
    </submittedName>
</protein>
<accession>A0A1H6E0Y9</accession>
<sequence>MWARGLRYEAHIGFLKEFDVKFKNIFEHYSSGANSEPPEDYLTPVWDRLELMRLVSENSTVNMAEEALKGLQEYTYERGGWEQVEWSRDRYLGTIREELRLPPIRLMGD</sequence>
<evidence type="ECO:0000313" key="2">
    <source>
        <dbReference type="Proteomes" id="UP000236723"/>
    </source>
</evidence>
<gene>
    <name evidence="1" type="ORF">SAMN04489712_12818</name>
</gene>
<proteinExistence type="predicted"/>
<keyword evidence="2" id="KW-1185">Reference proteome</keyword>